<feature type="domain" description="C1q" evidence="4">
    <location>
        <begin position="249"/>
        <end position="371"/>
    </location>
</feature>
<protein>
    <recommendedName>
        <fullName evidence="4">C1q domain-containing protein</fullName>
    </recommendedName>
</protein>
<evidence type="ECO:0000256" key="3">
    <source>
        <dbReference type="ARBA" id="ARBA00022729"/>
    </source>
</evidence>
<dbReference type="Pfam" id="PF00386">
    <property type="entry name" value="C1q"/>
    <property type="match status" value="2"/>
</dbReference>
<dbReference type="Proteomes" id="UP000596742">
    <property type="component" value="Unassembled WGS sequence"/>
</dbReference>
<dbReference type="PANTHER" id="PTHR22923:SF116">
    <property type="entry name" value="C1Q DOMAIN-CONTAINING PROTEIN"/>
    <property type="match status" value="1"/>
</dbReference>
<dbReference type="OrthoDB" id="6368610at2759"/>
<comment type="subcellular location">
    <subcellularLocation>
        <location evidence="1">Secreted</location>
    </subcellularLocation>
</comment>
<dbReference type="InterPro" id="IPR050822">
    <property type="entry name" value="Cerebellin_Synaptic_Org"/>
</dbReference>
<reference evidence="5" key="1">
    <citation type="submission" date="2018-11" db="EMBL/GenBank/DDBJ databases">
        <authorList>
            <person name="Alioto T."/>
            <person name="Alioto T."/>
        </authorList>
    </citation>
    <scope>NUCLEOTIDE SEQUENCE</scope>
</reference>
<dbReference type="Gene3D" id="2.60.120.40">
    <property type="match status" value="2"/>
</dbReference>
<evidence type="ECO:0000259" key="4">
    <source>
        <dbReference type="PROSITE" id="PS50871"/>
    </source>
</evidence>
<dbReference type="SMART" id="SM00110">
    <property type="entry name" value="C1Q"/>
    <property type="match status" value="1"/>
</dbReference>
<proteinExistence type="predicted"/>
<keyword evidence="3" id="KW-0732">Signal</keyword>
<gene>
    <name evidence="5" type="ORF">MGAL_10B057557</name>
</gene>
<dbReference type="InterPro" id="IPR001073">
    <property type="entry name" value="C1q_dom"/>
</dbReference>
<keyword evidence="6" id="KW-1185">Reference proteome</keyword>
<dbReference type="AlphaFoldDB" id="A0A8B6EWC1"/>
<dbReference type="EMBL" id="UYJE01005859">
    <property type="protein sequence ID" value="VDI41026.1"/>
    <property type="molecule type" value="Genomic_DNA"/>
</dbReference>
<dbReference type="PRINTS" id="PR00007">
    <property type="entry name" value="COMPLEMNTC1Q"/>
</dbReference>
<evidence type="ECO:0000256" key="1">
    <source>
        <dbReference type="ARBA" id="ARBA00004613"/>
    </source>
</evidence>
<comment type="caution">
    <text evidence="5">The sequence shown here is derived from an EMBL/GenBank/DDBJ whole genome shotgun (WGS) entry which is preliminary data.</text>
</comment>
<dbReference type="InterPro" id="IPR008983">
    <property type="entry name" value="Tumour_necrosis_fac-like_dom"/>
</dbReference>
<dbReference type="PROSITE" id="PS50871">
    <property type="entry name" value="C1Q"/>
    <property type="match status" value="2"/>
</dbReference>
<dbReference type="PANTHER" id="PTHR22923">
    <property type="entry name" value="CEREBELLIN-RELATED"/>
    <property type="match status" value="1"/>
</dbReference>
<accession>A0A8B6EWC1</accession>
<evidence type="ECO:0000313" key="6">
    <source>
        <dbReference type="Proteomes" id="UP000596742"/>
    </source>
</evidence>
<organism evidence="5 6">
    <name type="scientific">Mytilus galloprovincialis</name>
    <name type="common">Mediterranean mussel</name>
    <dbReference type="NCBI Taxonomy" id="29158"/>
    <lineage>
        <taxon>Eukaryota</taxon>
        <taxon>Metazoa</taxon>
        <taxon>Spiralia</taxon>
        <taxon>Lophotrochozoa</taxon>
        <taxon>Mollusca</taxon>
        <taxon>Bivalvia</taxon>
        <taxon>Autobranchia</taxon>
        <taxon>Pteriomorphia</taxon>
        <taxon>Mytilida</taxon>
        <taxon>Mytiloidea</taxon>
        <taxon>Mytilidae</taxon>
        <taxon>Mytilinae</taxon>
        <taxon>Mytilus</taxon>
    </lineage>
</organism>
<feature type="non-terminal residue" evidence="5">
    <location>
        <position position="1"/>
    </location>
</feature>
<name>A0A8B6EWC1_MYTGA</name>
<sequence>IITIITELNKEITRRWPWASTVENSSYDLLSFHTDMTVFYRPFVLSGVSCGQLKDASGFKHTDLHGVVKYDIKDRKQIGFLVGLKTTLQNRQKGSVVIYDKVITNDGNGYNPSTGIFTASVEANKYFYTYLQLQLGYSKSSFLDDVYCRVYSKMTNGIHDECLRKGRTYRQNRAVLGQLKDASGVSMTSQDIIILHVHSFHDNINAHVLSQYTINVYRSLTAHTRTLKCKVYAVVKWVEQCMSDQISNSCTQKIGFLVSLKSHTKNRIKGSIVIYDSVITNVSNGYNPSTGIFTASAEGLYSFSLTTTTKANKYFFKYLTGNGHMISRNHAGHNNVDLLASQTVVVHLKKNDKVSIKIQDSSVGQYIYSKG</sequence>
<feature type="domain" description="C1q" evidence="4">
    <location>
        <begin position="73"/>
        <end position="127"/>
    </location>
</feature>
<evidence type="ECO:0000313" key="5">
    <source>
        <dbReference type="EMBL" id="VDI41026.1"/>
    </source>
</evidence>
<dbReference type="GO" id="GO:0005576">
    <property type="term" value="C:extracellular region"/>
    <property type="evidence" value="ECO:0007669"/>
    <property type="project" value="UniProtKB-SubCell"/>
</dbReference>
<evidence type="ECO:0000256" key="2">
    <source>
        <dbReference type="ARBA" id="ARBA00022525"/>
    </source>
</evidence>
<dbReference type="SUPFAM" id="SSF49842">
    <property type="entry name" value="TNF-like"/>
    <property type="match status" value="2"/>
</dbReference>
<keyword evidence="2" id="KW-0964">Secreted</keyword>